<protein>
    <recommendedName>
        <fullName evidence="1">N-acetyltransferase domain-containing protein</fullName>
    </recommendedName>
</protein>
<proteinExistence type="predicted"/>
<dbReference type="Pfam" id="PF02698">
    <property type="entry name" value="DUF218"/>
    <property type="match status" value="1"/>
</dbReference>
<dbReference type="AlphaFoldDB" id="A0A1F6N4H0"/>
<dbReference type="PANTHER" id="PTHR43415:SF3">
    <property type="entry name" value="GNAT-FAMILY ACETYLTRANSFERASE"/>
    <property type="match status" value="1"/>
</dbReference>
<dbReference type="InterPro" id="IPR016181">
    <property type="entry name" value="Acyl_CoA_acyltransferase"/>
</dbReference>
<evidence type="ECO:0000313" key="2">
    <source>
        <dbReference type="EMBL" id="OGH78543.1"/>
    </source>
</evidence>
<dbReference type="Proteomes" id="UP000177040">
    <property type="component" value="Unassembled WGS sequence"/>
</dbReference>
<dbReference type="PROSITE" id="PS51186">
    <property type="entry name" value="GNAT"/>
    <property type="match status" value="1"/>
</dbReference>
<dbReference type="Gene3D" id="3.40.630.30">
    <property type="match status" value="1"/>
</dbReference>
<dbReference type="InterPro" id="IPR014729">
    <property type="entry name" value="Rossmann-like_a/b/a_fold"/>
</dbReference>
<sequence length="349" mass="39760">MDAVVLELQTLVTSQKPQSSDVIVWLQGDQFDRASKVLELWEQKMAPRIILTGNNALLGSDTRPGEHNFSLNEMQAWLVSRGVPDAAIMIDDQAKNTHEQAVNTLNFARKNSWRRILLVGSIHHQLRPFLTFLRRAKEINWSGRIINQPAYLEHNVIPSGRDQTVAEILCEEVKKINQYQEHVASLAEGLYYFKEKIEFEFRPASLADSELLFVWRNDPSAYQNFFSAKSVSRDEHIDWLAKTLANPNRHLYIILNQTQVIGQVRFDVEDSVAEISITTASEQRGRGHGTKIIFAASQYFFSQVTGVKKIFAEIKSNNQVSINAFTKAGYKIKNLDSNTLVSIFEFSKT</sequence>
<name>A0A1F6N4H0_9BACT</name>
<reference evidence="2 3" key="1">
    <citation type="journal article" date="2016" name="Nat. Commun.">
        <title>Thousands of microbial genomes shed light on interconnected biogeochemical processes in an aquifer system.</title>
        <authorList>
            <person name="Anantharaman K."/>
            <person name="Brown C.T."/>
            <person name="Hug L.A."/>
            <person name="Sharon I."/>
            <person name="Castelle C.J."/>
            <person name="Probst A.J."/>
            <person name="Thomas B.C."/>
            <person name="Singh A."/>
            <person name="Wilkins M.J."/>
            <person name="Karaoz U."/>
            <person name="Brodie E.L."/>
            <person name="Williams K.H."/>
            <person name="Hubbard S.S."/>
            <person name="Banfield J.F."/>
        </authorList>
    </citation>
    <scope>NUCLEOTIDE SEQUENCE [LARGE SCALE GENOMIC DNA]</scope>
</reference>
<dbReference type="InterPro" id="IPR000182">
    <property type="entry name" value="GNAT_dom"/>
</dbReference>
<accession>A0A1F6N4H0</accession>
<dbReference type="GO" id="GO:0016747">
    <property type="term" value="F:acyltransferase activity, transferring groups other than amino-acyl groups"/>
    <property type="evidence" value="ECO:0007669"/>
    <property type="project" value="InterPro"/>
</dbReference>
<dbReference type="Pfam" id="PF13302">
    <property type="entry name" value="Acetyltransf_3"/>
    <property type="match status" value="1"/>
</dbReference>
<dbReference type="CDD" id="cd06259">
    <property type="entry name" value="YdcF-like"/>
    <property type="match status" value="1"/>
</dbReference>
<dbReference type="PANTHER" id="PTHR43415">
    <property type="entry name" value="SPERMIDINE N(1)-ACETYLTRANSFERASE"/>
    <property type="match status" value="1"/>
</dbReference>
<dbReference type="CDD" id="cd04301">
    <property type="entry name" value="NAT_SF"/>
    <property type="match status" value="1"/>
</dbReference>
<feature type="domain" description="N-acetyltransferase" evidence="1">
    <location>
        <begin position="199"/>
        <end position="349"/>
    </location>
</feature>
<dbReference type="InterPro" id="IPR003848">
    <property type="entry name" value="DUF218"/>
</dbReference>
<evidence type="ECO:0000313" key="3">
    <source>
        <dbReference type="Proteomes" id="UP000177040"/>
    </source>
</evidence>
<dbReference type="Gene3D" id="3.40.50.620">
    <property type="entry name" value="HUPs"/>
    <property type="match status" value="1"/>
</dbReference>
<dbReference type="SUPFAM" id="SSF55729">
    <property type="entry name" value="Acyl-CoA N-acyltransferases (Nat)"/>
    <property type="match status" value="1"/>
</dbReference>
<evidence type="ECO:0000259" key="1">
    <source>
        <dbReference type="PROSITE" id="PS51186"/>
    </source>
</evidence>
<comment type="caution">
    <text evidence="2">The sequence shown here is derived from an EMBL/GenBank/DDBJ whole genome shotgun (WGS) entry which is preliminary data.</text>
</comment>
<gene>
    <name evidence="2" type="ORF">A2983_01190</name>
</gene>
<dbReference type="EMBL" id="MFQH01000007">
    <property type="protein sequence ID" value="OGH78543.1"/>
    <property type="molecule type" value="Genomic_DNA"/>
</dbReference>
<organism evidence="2 3">
    <name type="scientific">Candidatus Magasanikbacteria bacterium RIFCSPLOWO2_01_FULL_40_15</name>
    <dbReference type="NCBI Taxonomy" id="1798686"/>
    <lineage>
        <taxon>Bacteria</taxon>
        <taxon>Candidatus Magasanikiibacteriota</taxon>
    </lineage>
</organism>